<organism evidence="2 3">
    <name type="scientific">Bacillus badius</name>
    <dbReference type="NCBI Taxonomy" id="1455"/>
    <lineage>
        <taxon>Bacteria</taxon>
        <taxon>Bacillati</taxon>
        <taxon>Bacillota</taxon>
        <taxon>Bacilli</taxon>
        <taxon>Bacillales</taxon>
        <taxon>Bacillaceae</taxon>
        <taxon>Pseudobacillus</taxon>
    </lineage>
</organism>
<reference evidence="2 3" key="1">
    <citation type="submission" date="2015-01" db="EMBL/GenBank/DDBJ databases">
        <title>Genome Assembly of Bacillus badius MTCC 1458.</title>
        <authorList>
            <person name="Verma A."/>
            <person name="Khatri I."/>
            <person name="Mual P."/>
            <person name="Subramanian S."/>
            <person name="Krishnamurthi S."/>
        </authorList>
    </citation>
    <scope>NUCLEOTIDE SEQUENCE [LARGE SCALE GENOMIC DNA]</scope>
    <source>
        <strain evidence="2 3">MTCC 1458</strain>
    </source>
</reference>
<keyword evidence="1" id="KW-0175">Coiled coil</keyword>
<sequence length="189" mass="20582">MIVVLLIGTITTTASAKSNKQSFEEEVEVSEEEVELLAKSLELVYESGQVTQDNQLIGFNQQKFEEELAGLEGAEEIIQQLEENNLFAEVPEPIISPQVAACAWHGMKEKPAYIKAKNTCIKNGLKANYGPITAISTIANLIADKNFTLAAKKILALGIRSNIAGGVVTVSAILLDCGKKMEKKFLQTR</sequence>
<dbReference type="Proteomes" id="UP000031982">
    <property type="component" value="Unassembled WGS sequence"/>
</dbReference>
<proteinExistence type="predicted"/>
<gene>
    <name evidence="2" type="ORF">SD77_2945</name>
</gene>
<dbReference type="EMBL" id="JXLP01000026">
    <property type="protein sequence ID" value="KIL74135.1"/>
    <property type="molecule type" value="Genomic_DNA"/>
</dbReference>
<accession>A0ABR5AP74</accession>
<evidence type="ECO:0000256" key="1">
    <source>
        <dbReference type="SAM" id="Coils"/>
    </source>
</evidence>
<name>A0ABR5AP74_BACBA</name>
<comment type="caution">
    <text evidence="2">The sequence shown here is derived from an EMBL/GenBank/DDBJ whole genome shotgun (WGS) entry which is preliminary data.</text>
</comment>
<protein>
    <recommendedName>
        <fullName evidence="4">Secreted protein</fullName>
    </recommendedName>
</protein>
<feature type="coiled-coil region" evidence="1">
    <location>
        <begin position="13"/>
        <end position="40"/>
    </location>
</feature>
<evidence type="ECO:0000313" key="2">
    <source>
        <dbReference type="EMBL" id="KIL74135.1"/>
    </source>
</evidence>
<evidence type="ECO:0008006" key="4">
    <source>
        <dbReference type="Google" id="ProtNLM"/>
    </source>
</evidence>
<keyword evidence="3" id="KW-1185">Reference proteome</keyword>
<dbReference type="RefSeq" id="WP_156136586.1">
    <property type="nucleotide sequence ID" value="NZ_JARTHD010000054.1"/>
</dbReference>
<evidence type="ECO:0000313" key="3">
    <source>
        <dbReference type="Proteomes" id="UP000031982"/>
    </source>
</evidence>